<evidence type="ECO:0000256" key="13">
    <source>
        <dbReference type="RuleBase" id="RU363031"/>
    </source>
</evidence>
<comment type="similarity">
    <text evidence="2 12">Belongs to the RNA polymerase beta chain family.</text>
</comment>
<keyword evidence="3 13" id="KW-0240">DNA-directed RNA polymerase</keyword>
<dbReference type="CDD" id="cd00653">
    <property type="entry name" value="RNA_pol_B_RPB2"/>
    <property type="match status" value="1"/>
</dbReference>
<feature type="domain" description="RNA polymerase Rpb2" evidence="15">
    <location>
        <begin position="1054"/>
        <end position="1187"/>
    </location>
</feature>
<comment type="subcellular location">
    <subcellularLocation>
        <location evidence="1">Nucleus</location>
        <location evidence="1">Nucleolus</location>
    </subcellularLocation>
</comment>
<dbReference type="InterPro" id="IPR015712">
    <property type="entry name" value="DNA-dir_RNA_pol_su2"/>
</dbReference>
<keyword evidence="10" id="KW-0539">Nucleus</keyword>
<dbReference type="GO" id="GO:0032549">
    <property type="term" value="F:ribonucleoside binding"/>
    <property type="evidence" value="ECO:0007669"/>
    <property type="project" value="InterPro"/>
</dbReference>
<dbReference type="InterPro" id="IPR009674">
    <property type="entry name" value="Rpa2_dom_4"/>
</dbReference>
<evidence type="ECO:0000256" key="5">
    <source>
        <dbReference type="ARBA" id="ARBA00022695"/>
    </source>
</evidence>
<feature type="domain" description="RNA polymerase beta subunit protrusion" evidence="17">
    <location>
        <begin position="37"/>
        <end position="421"/>
    </location>
</feature>
<evidence type="ECO:0000256" key="1">
    <source>
        <dbReference type="ARBA" id="ARBA00004604"/>
    </source>
</evidence>
<evidence type="ECO:0000256" key="7">
    <source>
        <dbReference type="ARBA" id="ARBA00022771"/>
    </source>
</evidence>
<comment type="caution">
    <text evidence="20">The sequence shown here is derived from an EMBL/GenBank/DDBJ whole genome shotgun (WGS) entry which is preliminary data.</text>
</comment>
<dbReference type="Pfam" id="PF04561">
    <property type="entry name" value="RNA_pol_Rpb2_2"/>
    <property type="match status" value="1"/>
</dbReference>
<evidence type="ECO:0000259" key="17">
    <source>
        <dbReference type="Pfam" id="PF04563"/>
    </source>
</evidence>
<protein>
    <recommendedName>
        <fullName evidence="13">DNA-directed RNA polymerase subunit beta</fullName>
        <ecNumber evidence="13">2.7.7.6</ecNumber>
    </recommendedName>
</protein>
<dbReference type="InterPro" id="IPR037034">
    <property type="entry name" value="RNA_pol_Rpb2_2_sf"/>
</dbReference>
<evidence type="ECO:0000259" key="14">
    <source>
        <dbReference type="Pfam" id="PF00562"/>
    </source>
</evidence>
<dbReference type="Pfam" id="PF04563">
    <property type="entry name" value="RNA_pol_Rpb2_1"/>
    <property type="match status" value="1"/>
</dbReference>
<evidence type="ECO:0000259" key="16">
    <source>
        <dbReference type="Pfam" id="PF04561"/>
    </source>
</evidence>
<dbReference type="PROSITE" id="PS01166">
    <property type="entry name" value="RNA_POL_BETA"/>
    <property type="match status" value="1"/>
</dbReference>
<dbReference type="FunFam" id="3.90.1100.10:FF:000008">
    <property type="entry name" value="DNA-directed RNA polymerase subunit beta"/>
    <property type="match status" value="1"/>
</dbReference>
<evidence type="ECO:0000256" key="3">
    <source>
        <dbReference type="ARBA" id="ARBA00022478"/>
    </source>
</evidence>
<dbReference type="InterPro" id="IPR007645">
    <property type="entry name" value="RNA_pol_Rpb2_3"/>
</dbReference>
<dbReference type="FunFam" id="3.90.1100.10:FF:000016">
    <property type="entry name" value="DNA-directed RNA polymerase subunit beta"/>
    <property type="match status" value="1"/>
</dbReference>
<dbReference type="InterPro" id="IPR007121">
    <property type="entry name" value="RNA_pol_bsu_CS"/>
</dbReference>
<keyword evidence="8" id="KW-0862">Zinc</keyword>
<dbReference type="FunFam" id="3.90.1110.10:FF:000007">
    <property type="entry name" value="DNA-directed RNA polymerase subunit beta"/>
    <property type="match status" value="1"/>
</dbReference>
<dbReference type="Pfam" id="PF06883">
    <property type="entry name" value="RNA_pol_Rpa2_4"/>
    <property type="match status" value="1"/>
</dbReference>
<dbReference type="InterPro" id="IPR037033">
    <property type="entry name" value="DNA-dir_RNAP_su2_hyb_sf"/>
</dbReference>
<dbReference type="Pfam" id="PF04565">
    <property type="entry name" value="RNA_pol_Rpb2_3"/>
    <property type="match status" value="1"/>
</dbReference>
<dbReference type="SUPFAM" id="SSF64484">
    <property type="entry name" value="beta and beta-prime subunits of DNA dependent RNA-polymerase"/>
    <property type="match status" value="1"/>
</dbReference>
<dbReference type="EMBL" id="JANBPU010000045">
    <property type="protein sequence ID" value="KAJ1918457.1"/>
    <property type="molecule type" value="Genomic_DNA"/>
</dbReference>
<keyword evidence="7" id="KW-0863">Zinc-finger</keyword>
<dbReference type="Gene3D" id="3.90.1100.10">
    <property type="match status" value="1"/>
</dbReference>
<name>A0A9W7ZX81_9FUNG</name>
<evidence type="ECO:0000256" key="11">
    <source>
        <dbReference type="ARBA" id="ARBA00047768"/>
    </source>
</evidence>
<dbReference type="GO" id="GO:0000428">
    <property type="term" value="C:DNA-directed RNA polymerase complex"/>
    <property type="evidence" value="ECO:0007669"/>
    <property type="project" value="UniProtKB-KW"/>
</dbReference>
<dbReference type="AlphaFoldDB" id="A0A9W7ZX81"/>
<dbReference type="InterPro" id="IPR007641">
    <property type="entry name" value="RNA_pol_Rpb2_7"/>
</dbReference>
<dbReference type="GO" id="GO:0005730">
    <property type="term" value="C:nucleolus"/>
    <property type="evidence" value="ECO:0007669"/>
    <property type="project" value="UniProtKB-SubCell"/>
</dbReference>
<keyword evidence="4 13" id="KW-0808">Transferase</keyword>
<dbReference type="Pfam" id="PF00562">
    <property type="entry name" value="RNA_pol_Rpb2_6"/>
    <property type="match status" value="1"/>
</dbReference>
<dbReference type="Gene3D" id="3.90.1110.10">
    <property type="entry name" value="RNA polymerase Rpb2, domain 2"/>
    <property type="match status" value="1"/>
</dbReference>
<dbReference type="GO" id="GO:0006351">
    <property type="term" value="P:DNA-templated transcription"/>
    <property type="evidence" value="ECO:0007669"/>
    <property type="project" value="InterPro"/>
</dbReference>
<keyword evidence="6" id="KW-0479">Metal-binding</keyword>
<evidence type="ECO:0000256" key="2">
    <source>
        <dbReference type="ARBA" id="ARBA00006835"/>
    </source>
</evidence>
<feature type="domain" description="RNA polymerase Rpb2" evidence="16">
    <location>
        <begin position="200"/>
        <end position="383"/>
    </location>
</feature>
<dbReference type="GO" id="GO:0003677">
    <property type="term" value="F:DNA binding"/>
    <property type="evidence" value="ECO:0007669"/>
    <property type="project" value="InterPro"/>
</dbReference>
<dbReference type="EC" id="2.7.7.6" evidence="13"/>
<dbReference type="InterPro" id="IPR007644">
    <property type="entry name" value="RNA_pol_bsu_protrusion"/>
</dbReference>
<dbReference type="Gene3D" id="3.90.1800.10">
    <property type="entry name" value="RNA polymerase alpha subunit dimerisation domain"/>
    <property type="match status" value="1"/>
</dbReference>
<evidence type="ECO:0000256" key="6">
    <source>
        <dbReference type="ARBA" id="ARBA00022723"/>
    </source>
</evidence>
<dbReference type="InterPro" id="IPR014724">
    <property type="entry name" value="RNA_pol_RPB2_OB-fold"/>
</dbReference>
<dbReference type="Gene3D" id="2.40.270.10">
    <property type="entry name" value="DNA-directed RNA polymerase, subunit 2, domain 6"/>
    <property type="match status" value="1"/>
</dbReference>
<evidence type="ECO:0000256" key="10">
    <source>
        <dbReference type="ARBA" id="ARBA00023242"/>
    </source>
</evidence>
<dbReference type="InterPro" id="IPR007642">
    <property type="entry name" value="RNA_pol_Rpb2_2"/>
</dbReference>
<evidence type="ECO:0000313" key="21">
    <source>
        <dbReference type="Proteomes" id="UP001150538"/>
    </source>
</evidence>
<dbReference type="GO" id="GO:0008270">
    <property type="term" value="F:zinc ion binding"/>
    <property type="evidence" value="ECO:0007669"/>
    <property type="project" value="UniProtKB-KW"/>
</dbReference>
<comment type="function">
    <text evidence="13">DNA-dependent RNA polymerase catalyzes the transcription of DNA into RNA using the four ribonucleoside triphosphates as substrates.</text>
</comment>
<feature type="domain" description="DNA-directed RNA polymerase I subunit RPA2" evidence="19">
    <location>
        <begin position="581"/>
        <end position="640"/>
    </location>
</feature>
<evidence type="ECO:0000313" key="20">
    <source>
        <dbReference type="EMBL" id="KAJ1918457.1"/>
    </source>
</evidence>
<evidence type="ECO:0000256" key="4">
    <source>
        <dbReference type="ARBA" id="ARBA00022679"/>
    </source>
</evidence>
<dbReference type="OrthoDB" id="10248617at2759"/>
<evidence type="ECO:0000259" key="15">
    <source>
        <dbReference type="Pfam" id="PF04560"/>
    </source>
</evidence>
<reference evidence="20" key="1">
    <citation type="submission" date="2022-07" db="EMBL/GenBank/DDBJ databases">
        <title>Phylogenomic reconstructions and comparative analyses of Kickxellomycotina fungi.</title>
        <authorList>
            <person name="Reynolds N.K."/>
            <person name="Stajich J.E."/>
            <person name="Barry K."/>
            <person name="Grigoriev I.V."/>
            <person name="Crous P."/>
            <person name="Smith M.E."/>
        </authorList>
    </citation>
    <scope>NUCLEOTIDE SEQUENCE</scope>
    <source>
        <strain evidence="20">NBRC 100468</strain>
    </source>
</reference>
<keyword evidence="21" id="KW-1185">Reference proteome</keyword>
<sequence length="1188" mass="133369">MAINTKTMKKTSFNTLRRQKKAVNPNNSFEYPALQELTTPHIESFNTIWERAGSKVPPLIDLAVEDLGKRKVFDYRGNDGLGNHIEFWFEGVNLGKPAVSERDHVSSDHLVFPAECRERGITYRGKLTANFCWRVNGGPLNVETKNLGNIPVMVKSNRCNIQGMGPLELIKHKEECEEMGGYFIINGNEKIIRLLVAPKRNHVISIIRPSYKNRGPGFTQFATQIRCVQRDQTSKTLTLHYITTGQLMLRFTIRKQEYLVPIALLLKALTGATDREIFESLVQNKSDDTFVTDRVELLLRALKQYSVFSREQCLSYLGDKFRVVLGLPEDMSNVEVGSFLLSKFIMVHLDERRDKYNLLVYMIRKLYATVNGDCQVENPDSMQCQEAYMPGHIYLGIVKEKLDDYLNNIRAQVLMDVRRKPEVVDFTNKRYLQRVFQRVTVDVGRKMQYFLATGNLVSQTGMDLQQTTGFTVVAEKLNFLRYLSHFRCIHRGAFFAELKTTAVRKLLPESWGFMCPVHTPDGSPCGLLNHLTHVCRITSRIQDTTGLEEALWDLGVSPGSPTLATKSSSQLVTVQIDGRIVGFCTTEAAKDIADQLRVLKLDENSPYKIPKDLEIGYVPYSHGGQWPGLFLFSTPARFIRPVKHLSTQKEDILGPFEQVYMEIACLDEDIRPGETTHMEVHPTHMLSVVANLTPFCDFNQSPRNMYQCQMGKQTMGTPAQSLAYRCDNKLYRIQNGQTPVVRPALYDQYGVDGYPNGTNAVVAVISYTGYDMEDAMILNKSSHERGFGYGTIYKTHMYDLSEFRKHGDPITCHYGLDPNSQDHHDFIGTDGLPHVGTRLKDGDPILSYFDDIRCRYVLKRYSGEPAIVESVRLITAESGSPEQELQQVQITFRVPRSPVIGDKFSSRHGQKGVCSTKFPAIDMPFTESGIQPDVIINPHAFPSRMTIGMFVESIAGKAGALHGVAQDATPFQFSETHTAADYFGEQLRVAGFNYHGNEPMYSGITGTELYADIYIGVVYYQRLRHMVNDKYQVRTTGPVDPLTHQPIKGRKRGGGIRLGEMERDSLLAHGTAYLLQDRLMNCSDYSQAYACAGCGGLLTSIAVPSGNNVTYKGGSEMASDPSDPSSSQLLKESIGARITGQNALNNLDLTCGVCHSGDNVSLISVPQVFRYLATELTAMNIKLQLTVK</sequence>
<evidence type="ECO:0000259" key="19">
    <source>
        <dbReference type="Pfam" id="PF06883"/>
    </source>
</evidence>
<keyword evidence="5 13" id="KW-0548">Nucleotidyltransferase</keyword>
<organism evidence="20 21">
    <name type="scientific">Mycoemilia scoparia</name>
    <dbReference type="NCBI Taxonomy" id="417184"/>
    <lineage>
        <taxon>Eukaryota</taxon>
        <taxon>Fungi</taxon>
        <taxon>Fungi incertae sedis</taxon>
        <taxon>Zoopagomycota</taxon>
        <taxon>Kickxellomycotina</taxon>
        <taxon>Kickxellomycetes</taxon>
        <taxon>Kickxellales</taxon>
        <taxon>Kickxellaceae</taxon>
        <taxon>Mycoemilia</taxon>
    </lineage>
</organism>
<proteinExistence type="inferred from homology"/>
<accession>A0A9W7ZX81</accession>
<keyword evidence="9 13" id="KW-0804">Transcription</keyword>
<evidence type="ECO:0000256" key="9">
    <source>
        <dbReference type="ARBA" id="ARBA00023163"/>
    </source>
</evidence>
<evidence type="ECO:0000256" key="8">
    <source>
        <dbReference type="ARBA" id="ARBA00022833"/>
    </source>
</evidence>
<dbReference type="InterPro" id="IPR007120">
    <property type="entry name" value="DNA-dir_RNAP_su2_dom"/>
</dbReference>
<dbReference type="FunFam" id="2.40.270.10:FF:000011">
    <property type="entry name" value="DNA-directed RNA polymerase subunit beta"/>
    <property type="match status" value="1"/>
</dbReference>
<dbReference type="Gene3D" id="2.40.50.150">
    <property type="match status" value="1"/>
</dbReference>
<evidence type="ECO:0000259" key="18">
    <source>
        <dbReference type="Pfam" id="PF04565"/>
    </source>
</evidence>
<dbReference type="Proteomes" id="UP001150538">
    <property type="component" value="Unassembled WGS sequence"/>
</dbReference>
<comment type="catalytic activity">
    <reaction evidence="11">
        <text>RNA(n) + a ribonucleoside 5'-triphosphate = RNA(n+1) + diphosphate</text>
        <dbReference type="Rhea" id="RHEA:21248"/>
        <dbReference type="Rhea" id="RHEA-COMP:14527"/>
        <dbReference type="Rhea" id="RHEA-COMP:17342"/>
        <dbReference type="ChEBI" id="CHEBI:33019"/>
        <dbReference type="ChEBI" id="CHEBI:61557"/>
        <dbReference type="ChEBI" id="CHEBI:140395"/>
        <dbReference type="EC" id="2.7.7.6"/>
    </reaction>
    <physiologicalReaction direction="left-to-right" evidence="11">
        <dbReference type="Rhea" id="RHEA:21249"/>
    </physiologicalReaction>
</comment>
<gene>
    <name evidence="20" type="ORF">H4219_002612</name>
</gene>
<feature type="domain" description="RNA polymerase Rpb2" evidence="18">
    <location>
        <begin position="472"/>
        <end position="537"/>
    </location>
</feature>
<evidence type="ECO:0000256" key="12">
    <source>
        <dbReference type="RuleBase" id="RU000434"/>
    </source>
</evidence>
<dbReference type="Gene3D" id="3.90.1070.20">
    <property type="match status" value="1"/>
</dbReference>
<dbReference type="Pfam" id="PF04560">
    <property type="entry name" value="RNA_pol_Rpb2_7"/>
    <property type="match status" value="1"/>
</dbReference>
<feature type="domain" description="DNA-directed RNA polymerase subunit 2 hybrid-binding" evidence="14">
    <location>
        <begin position="689"/>
        <end position="1052"/>
    </location>
</feature>
<dbReference type="PANTHER" id="PTHR20856">
    <property type="entry name" value="DNA-DIRECTED RNA POLYMERASE I SUBUNIT 2"/>
    <property type="match status" value="1"/>
</dbReference>
<dbReference type="GO" id="GO:0003899">
    <property type="term" value="F:DNA-directed RNA polymerase activity"/>
    <property type="evidence" value="ECO:0007669"/>
    <property type="project" value="UniProtKB-EC"/>
</dbReference>